<accession>A0ABM9V0F1</accession>
<dbReference type="Gene3D" id="1.10.260.40">
    <property type="entry name" value="lambda repressor-like DNA-binding domains"/>
    <property type="match status" value="1"/>
</dbReference>
<dbReference type="Pfam" id="PF01381">
    <property type="entry name" value="HTH_3"/>
    <property type="match status" value="1"/>
</dbReference>
<sequence>MKNLSDYKKISNADLSQIVAGRAQDIAPNLVKLRKLSGYTRHDIAKKLSISTSSVAKYEEGLRVPDIDTIIDICHIFKTDIHNIID</sequence>
<dbReference type="InterPro" id="IPR001387">
    <property type="entry name" value="Cro/C1-type_HTH"/>
</dbReference>
<dbReference type="PANTHER" id="PTHR46558:SF4">
    <property type="entry name" value="DNA-BIDING PHAGE PROTEIN"/>
    <property type="match status" value="1"/>
</dbReference>
<dbReference type="PANTHER" id="PTHR46558">
    <property type="entry name" value="TRACRIPTIONAL REGULATORY PROTEIN-RELATED-RELATED"/>
    <property type="match status" value="1"/>
</dbReference>
<feature type="domain" description="HTH cro/C1-type" evidence="2">
    <location>
        <begin position="30"/>
        <end position="84"/>
    </location>
</feature>
<dbReference type="Proteomes" id="UP000199271">
    <property type="component" value="Unassembled WGS sequence"/>
</dbReference>
<evidence type="ECO:0000313" key="3">
    <source>
        <dbReference type="EMBL" id="CUW05329.1"/>
    </source>
</evidence>
<reference evidence="3 4" key="1">
    <citation type="submission" date="2015-12" db="EMBL/GenBank/DDBJ databases">
        <authorList>
            <person name="Andreevskaya M."/>
        </authorList>
    </citation>
    <scope>NUCLEOTIDE SEQUENCE [LARGE SCALE GENOMIC DNA]</scope>
    <source>
        <strain evidence="3 4">C122c</strain>
    </source>
</reference>
<organism evidence="3 4">
    <name type="scientific">Leuconostoc gasicomitatum</name>
    <dbReference type="NCBI Taxonomy" id="115778"/>
    <lineage>
        <taxon>Bacteria</taxon>
        <taxon>Bacillati</taxon>
        <taxon>Bacillota</taxon>
        <taxon>Bacilli</taxon>
        <taxon>Lactobacillales</taxon>
        <taxon>Lactobacillaceae</taxon>
        <taxon>Leuconostoc</taxon>
        <taxon>Leuconostoc gelidum group</taxon>
    </lineage>
</organism>
<evidence type="ECO:0000313" key="4">
    <source>
        <dbReference type="Proteomes" id="UP000199271"/>
    </source>
</evidence>
<keyword evidence="4" id="KW-1185">Reference proteome</keyword>
<evidence type="ECO:0000259" key="2">
    <source>
        <dbReference type="PROSITE" id="PS50943"/>
    </source>
</evidence>
<proteinExistence type="predicted"/>
<name>A0ABM9V0F1_9LACO</name>
<keyword evidence="1" id="KW-0238">DNA-binding</keyword>
<gene>
    <name evidence="3" type="ORF">C122C_1157</name>
</gene>
<evidence type="ECO:0000256" key="1">
    <source>
        <dbReference type="ARBA" id="ARBA00023125"/>
    </source>
</evidence>
<protein>
    <submittedName>
        <fullName evidence="3">Transcriptional regulator, xre family</fullName>
    </submittedName>
</protein>
<comment type="caution">
    <text evidence="3">The sequence shown here is derived from an EMBL/GenBank/DDBJ whole genome shotgun (WGS) entry which is preliminary data.</text>
</comment>
<dbReference type="InterPro" id="IPR010982">
    <property type="entry name" value="Lambda_DNA-bd_dom_sf"/>
</dbReference>
<dbReference type="SMART" id="SM00530">
    <property type="entry name" value="HTH_XRE"/>
    <property type="match status" value="1"/>
</dbReference>
<dbReference type="RefSeq" id="WP_089997398.1">
    <property type="nucleotide sequence ID" value="NZ_FBSY01000002.1"/>
</dbReference>
<dbReference type="PROSITE" id="PS50943">
    <property type="entry name" value="HTH_CROC1"/>
    <property type="match status" value="1"/>
</dbReference>
<dbReference type="EMBL" id="FBSY01000002">
    <property type="protein sequence ID" value="CUW05329.1"/>
    <property type="molecule type" value="Genomic_DNA"/>
</dbReference>
<dbReference type="CDD" id="cd00093">
    <property type="entry name" value="HTH_XRE"/>
    <property type="match status" value="1"/>
</dbReference>
<dbReference type="SUPFAM" id="SSF47413">
    <property type="entry name" value="lambda repressor-like DNA-binding domains"/>
    <property type="match status" value="1"/>
</dbReference>